<comment type="caution">
    <text evidence="3">The sequence shown here is derived from an EMBL/GenBank/DDBJ whole genome shotgun (WGS) entry which is preliminary data.</text>
</comment>
<dbReference type="AlphaFoldDB" id="A0A5J5J9D1"/>
<organism evidence="3 4">
    <name type="scientific">Microbacterium rhizomatis</name>
    <dbReference type="NCBI Taxonomy" id="1631477"/>
    <lineage>
        <taxon>Bacteria</taxon>
        <taxon>Bacillati</taxon>
        <taxon>Actinomycetota</taxon>
        <taxon>Actinomycetes</taxon>
        <taxon>Micrococcales</taxon>
        <taxon>Microbacteriaceae</taxon>
        <taxon>Microbacterium</taxon>
    </lineage>
</organism>
<dbReference type="SUPFAM" id="SSF52402">
    <property type="entry name" value="Adenine nucleotide alpha hydrolases-like"/>
    <property type="match status" value="2"/>
</dbReference>
<comment type="similarity">
    <text evidence="1">Belongs to the universal stress protein A family.</text>
</comment>
<proteinExistence type="inferred from homology"/>
<dbReference type="RefSeq" id="WP_150448177.1">
    <property type="nucleotide sequence ID" value="NZ_VYSA01000001.1"/>
</dbReference>
<feature type="domain" description="UspA" evidence="2">
    <location>
        <begin position="2"/>
        <end position="125"/>
    </location>
</feature>
<accession>A0A5J5J9D1</accession>
<dbReference type="Proteomes" id="UP000325827">
    <property type="component" value="Unassembled WGS sequence"/>
</dbReference>
<dbReference type="InterPro" id="IPR014729">
    <property type="entry name" value="Rossmann-like_a/b/a_fold"/>
</dbReference>
<evidence type="ECO:0000313" key="3">
    <source>
        <dbReference type="EMBL" id="KAA9111408.1"/>
    </source>
</evidence>
<evidence type="ECO:0000256" key="1">
    <source>
        <dbReference type="ARBA" id="ARBA00008791"/>
    </source>
</evidence>
<evidence type="ECO:0000313" key="4">
    <source>
        <dbReference type="Proteomes" id="UP000325827"/>
    </source>
</evidence>
<gene>
    <name evidence="3" type="ORF">F6B43_07510</name>
</gene>
<dbReference type="InterPro" id="IPR006015">
    <property type="entry name" value="Universal_stress_UspA"/>
</dbReference>
<feature type="domain" description="UspA" evidence="2">
    <location>
        <begin position="135"/>
        <end position="270"/>
    </location>
</feature>
<reference evidence="4" key="1">
    <citation type="submission" date="2019-09" db="EMBL/GenBank/DDBJ databases">
        <title>Mumia zhuanghuii sp. nov. isolated from the intestinal contents of plateau pika (Ochotona curzoniae) in the Qinghai-Tibet plateau of China.</title>
        <authorList>
            <person name="Tian Z."/>
        </authorList>
    </citation>
    <scope>NUCLEOTIDE SEQUENCE [LARGE SCALE GENOMIC DNA]</scope>
    <source>
        <strain evidence="4">JCM 30598</strain>
    </source>
</reference>
<evidence type="ECO:0000259" key="2">
    <source>
        <dbReference type="Pfam" id="PF00582"/>
    </source>
</evidence>
<dbReference type="InterPro" id="IPR006016">
    <property type="entry name" value="UspA"/>
</dbReference>
<dbReference type="PANTHER" id="PTHR46268">
    <property type="entry name" value="STRESS RESPONSE PROTEIN NHAX"/>
    <property type="match status" value="1"/>
</dbReference>
<dbReference type="OrthoDB" id="5083414at2"/>
<sequence length="276" mass="29117">MEAIVLGFDGSEASFAALDWVAQRAARKACRVEIVRIDPGVVVFDETDEFAFDEAERRILDAAPDAEVDSHTVIGSMPDTLVAASHGADLLVIGAHQHRPVRTALTGWRPLRTVAQAAVPTVVVPDDAKLTDGYVLVGVDDDDSSAEALMFAAHEAVAAGVDLAVLHAWQMPVPDRDGAMSLVVSPTETKAAHRRILEDACARLHEAHPDLILQKFLVQNNPTAALLGLAPPASLLVVGTHHRGVLAGGFLGSVAQDTLPAAPIPVCVVPALRDSE</sequence>
<dbReference type="CDD" id="cd00293">
    <property type="entry name" value="USP-like"/>
    <property type="match status" value="1"/>
</dbReference>
<dbReference type="EMBL" id="VYSA01000001">
    <property type="protein sequence ID" value="KAA9111408.1"/>
    <property type="molecule type" value="Genomic_DNA"/>
</dbReference>
<name>A0A5J5J9D1_9MICO</name>
<dbReference type="Gene3D" id="3.40.50.620">
    <property type="entry name" value="HUPs"/>
    <property type="match status" value="2"/>
</dbReference>
<dbReference type="Pfam" id="PF00582">
    <property type="entry name" value="Usp"/>
    <property type="match status" value="2"/>
</dbReference>
<keyword evidence="4" id="KW-1185">Reference proteome</keyword>
<protein>
    <submittedName>
        <fullName evidence="3">Universal stress protein</fullName>
    </submittedName>
</protein>
<dbReference type="PANTHER" id="PTHR46268:SF6">
    <property type="entry name" value="UNIVERSAL STRESS PROTEIN UP12"/>
    <property type="match status" value="1"/>
</dbReference>
<dbReference type="PRINTS" id="PR01438">
    <property type="entry name" value="UNVRSLSTRESS"/>
</dbReference>